<dbReference type="AlphaFoldDB" id="A0A059BKF8"/>
<evidence type="ECO:0000313" key="2">
    <source>
        <dbReference type="EMBL" id="KCW66712.1"/>
    </source>
</evidence>
<accession>A0A059BKF8</accession>
<dbReference type="InParanoid" id="A0A059BKF8"/>
<reference evidence="2" key="1">
    <citation type="submission" date="2013-07" db="EMBL/GenBank/DDBJ databases">
        <title>The genome of Eucalyptus grandis.</title>
        <authorList>
            <person name="Schmutz J."/>
            <person name="Hayes R."/>
            <person name="Myburg A."/>
            <person name="Tuskan G."/>
            <person name="Grattapaglia D."/>
            <person name="Rokhsar D.S."/>
        </authorList>
    </citation>
    <scope>NUCLEOTIDE SEQUENCE</scope>
    <source>
        <tissue evidence="2">Leaf extractions</tissue>
    </source>
</reference>
<feature type="region of interest" description="Disordered" evidence="1">
    <location>
        <begin position="27"/>
        <end position="67"/>
    </location>
</feature>
<dbReference type="EMBL" id="KK198758">
    <property type="protein sequence ID" value="KCW66712.1"/>
    <property type="molecule type" value="Genomic_DNA"/>
</dbReference>
<dbReference type="Gramene" id="KCW66712">
    <property type="protein sequence ID" value="KCW66712"/>
    <property type="gene ID" value="EUGRSUZ_F00475"/>
</dbReference>
<feature type="compositionally biased region" description="Basic and acidic residues" evidence="1">
    <location>
        <begin position="56"/>
        <end position="67"/>
    </location>
</feature>
<evidence type="ECO:0000256" key="1">
    <source>
        <dbReference type="SAM" id="MobiDB-lite"/>
    </source>
</evidence>
<organism evidence="2">
    <name type="scientific">Eucalyptus grandis</name>
    <name type="common">Flooded gum</name>
    <dbReference type="NCBI Taxonomy" id="71139"/>
    <lineage>
        <taxon>Eukaryota</taxon>
        <taxon>Viridiplantae</taxon>
        <taxon>Streptophyta</taxon>
        <taxon>Embryophyta</taxon>
        <taxon>Tracheophyta</taxon>
        <taxon>Spermatophyta</taxon>
        <taxon>Magnoliopsida</taxon>
        <taxon>eudicotyledons</taxon>
        <taxon>Gunneridae</taxon>
        <taxon>Pentapetalae</taxon>
        <taxon>rosids</taxon>
        <taxon>malvids</taxon>
        <taxon>Myrtales</taxon>
        <taxon>Myrtaceae</taxon>
        <taxon>Myrtoideae</taxon>
        <taxon>Eucalypteae</taxon>
        <taxon>Eucalyptus</taxon>
    </lineage>
</organism>
<proteinExistence type="predicted"/>
<gene>
    <name evidence="2" type="ORF">EUGRSUZ_F00475</name>
</gene>
<name>A0A059BKF8_EUCGR</name>
<protein>
    <submittedName>
        <fullName evidence="2">Uncharacterized protein</fullName>
    </submittedName>
</protein>
<sequence>MLIYFFIHDKLQYPFPVKQVGIDKMYPEPKKFPGGSSDCCSHMATGSPAPDTNHGQQDRGKIESQRG</sequence>